<sequence length="70" mass="8476">MRRNIDLIRLILLDLEKEIEVDLSSYSDNEVNYHKALLIGFFGLCYAMDGGYKRWNPYRERHWTIFVNCF</sequence>
<comment type="caution">
    <text evidence="1">The sequence shown here is derived from an EMBL/GenBank/DDBJ whole genome shotgun (WGS) entry which is preliminary data.</text>
</comment>
<dbReference type="AlphaFoldDB" id="A0A552PTK8"/>
<accession>A0A552PTK8</accession>
<evidence type="ECO:0000313" key="2">
    <source>
        <dbReference type="Proteomes" id="UP000317165"/>
    </source>
</evidence>
<name>A0A552PTK8_9CHRO</name>
<organism evidence="1 2">
    <name type="scientific">Microcystis panniformis Mp_MB_F_20051200_S9</name>
    <dbReference type="NCBI Taxonomy" id="2486223"/>
    <lineage>
        <taxon>Bacteria</taxon>
        <taxon>Bacillati</taxon>
        <taxon>Cyanobacteriota</taxon>
        <taxon>Cyanophyceae</taxon>
        <taxon>Oscillatoriophycideae</taxon>
        <taxon>Chroococcales</taxon>
        <taxon>Microcystaceae</taxon>
        <taxon>Microcystis</taxon>
    </lineage>
</organism>
<proteinExistence type="predicted"/>
<dbReference type="Proteomes" id="UP000317165">
    <property type="component" value="Unassembled WGS sequence"/>
</dbReference>
<dbReference type="EMBL" id="SFAC01000175">
    <property type="protein sequence ID" value="TRV60328.1"/>
    <property type="molecule type" value="Genomic_DNA"/>
</dbReference>
<protein>
    <submittedName>
        <fullName evidence="1">Uncharacterized protein</fullName>
    </submittedName>
</protein>
<evidence type="ECO:0000313" key="1">
    <source>
        <dbReference type="EMBL" id="TRV60328.1"/>
    </source>
</evidence>
<gene>
    <name evidence="1" type="ORF">EWV53_14810</name>
</gene>
<reference evidence="1 2" key="1">
    <citation type="submission" date="2019-01" db="EMBL/GenBank/DDBJ databases">
        <title>Coherence of Microcystis species and biogeography revealed through population genomics.</title>
        <authorList>
            <person name="Perez-Carrascal O.M."/>
            <person name="Terrat Y."/>
            <person name="Giani A."/>
            <person name="Fortin N."/>
            <person name="Tromas N."/>
            <person name="Shapiro B.J."/>
        </authorList>
    </citation>
    <scope>NUCLEOTIDE SEQUENCE [LARGE SCALE GENOMIC DNA]</scope>
    <source>
        <strain evidence="1">Mp_MB_F_20051200_S9</strain>
    </source>
</reference>